<evidence type="ECO:0008006" key="4">
    <source>
        <dbReference type="Google" id="ProtNLM"/>
    </source>
</evidence>
<feature type="chain" id="PRO_5003210908" description="Lipoprotein" evidence="1">
    <location>
        <begin position="22"/>
        <end position="343"/>
    </location>
</feature>
<dbReference type="eggNOG" id="ENOG5034BM3">
    <property type="taxonomic scope" value="Bacteria"/>
</dbReference>
<dbReference type="InterPro" id="IPR011044">
    <property type="entry name" value="Quino_amine_DH_bsu"/>
</dbReference>
<evidence type="ECO:0000313" key="2">
    <source>
        <dbReference type="EMBL" id="ADV44720.1"/>
    </source>
</evidence>
<dbReference type="AlphaFoldDB" id="E6SN67"/>
<reference evidence="2 3" key="2">
    <citation type="journal article" date="2011" name="Stand. Genomic Sci.">
        <title>Complete genome sequence of Bacteroides helcogenes type strain (P 36-108).</title>
        <authorList>
            <person name="Pati A."/>
            <person name="Gronow S."/>
            <person name="Zeytun A."/>
            <person name="Lapidus A."/>
            <person name="Nolan M."/>
            <person name="Hammon N."/>
            <person name="Deshpande S."/>
            <person name="Cheng J.F."/>
            <person name="Tapia R."/>
            <person name="Han C."/>
            <person name="Goodwin L."/>
            <person name="Pitluck S."/>
            <person name="Liolios K."/>
            <person name="Pagani I."/>
            <person name="Ivanova N."/>
            <person name="Mavromatis K."/>
            <person name="Chen A."/>
            <person name="Palaniappan K."/>
            <person name="Land M."/>
            <person name="Hauser L."/>
            <person name="Chang Y.J."/>
            <person name="Jeffries C.D."/>
            <person name="Detter J.C."/>
            <person name="Brambilla E."/>
            <person name="Rohde M."/>
            <person name="Goker M."/>
            <person name="Woyke T."/>
            <person name="Bristow J."/>
            <person name="Eisen J.A."/>
            <person name="Markowitz V."/>
            <person name="Hugenholtz P."/>
            <person name="Kyrpides N.C."/>
            <person name="Klenk H.P."/>
            <person name="Lucas S."/>
        </authorList>
    </citation>
    <scope>NUCLEOTIDE SEQUENCE [LARGE SCALE GENOMIC DNA]</scope>
    <source>
        <strain evidence="3">ATCC 35417 / DSM 20613 / JCM 6297 / CCUG 15421 / P 36-108</strain>
    </source>
</reference>
<keyword evidence="1" id="KW-0732">Signal</keyword>
<dbReference type="SUPFAM" id="SSF50969">
    <property type="entry name" value="YVTN repeat-like/Quinoprotein amine dehydrogenase"/>
    <property type="match status" value="1"/>
</dbReference>
<dbReference type="OrthoDB" id="1024192at2"/>
<proteinExistence type="predicted"/>
<dbReference type="STRING" id="693979.Bache_2777"/>
<dbReference type="HOGENOM" id="CLU_047701_0_0_10"/>
<evidence type="ECO:0000256" key="1">
    <source>
        <dbReference type="SAM" id="SignalP"/>
    </source>
</evidence>
<gene>
    <name evidence="2" type="ordered locus">Bache_2777</name>
</gene>
<accession>E6SN67</accession>
<sequence>MNKKILILLLGMVSLASCRHASKSSDFITVLATDTPSVINLPHDTLPIDRMLPTDMVAIDTFLLLMQHHEEKIIKVFSTNTCKFLGEFLRKGGGPNEVVTFGRISQWFMEDGEPKIVIQSYPNYLAVLNIQKSLEAKETVYDRKYTFETEQGKHLFIASNSVYEYNQSELMMTKDPIRSGIKDNSNDFWEFYDYGKDKVNRKIVYENFTGLIDPFSKSSNRLLKPDRKKVALLYSMVNLISIVDIEKAQIKQIYPEGRKFDIQDELKRDNRSSCLDEGECTDQYIFALSSNSQIDIYNWDGRYVYKADLGDKIRMFSVDNNQKFLYAVNSDDAIIRYDLSALK</sequence>
<dbReference type="PROSITE" id="PS51257">
    <property type="entry name" value="PROKAR_LIPOPROTEIN"/>
    <property type="match status" value="1"/>
</dbReference>
<feature type="signal peptide" evidence="1">
    <location>
        <begin position="1"/>
        <end position="21"/>
    </location>
</feature>
<keyword evidence="3" id="KW-1185">Reference proteome</keyword>
<reference key="1">
    <citation type="submission" date="2010-11" db="EMBL/GenBank/DDBJ databases">
        <title>The complete genome of Bacteroides helcogenes P 36-108.</title>
        <authorList>
            <consortium name="US DOE Joint Genome Institute (JGI-PGF)"/>
            <person name="Lucas S."/>
            <person name="Copeland A."/>
            <person name="Lapidus A."/>
            <person name="Bruce D."/>
            <person name="Goodwin L."/>
            <person name="Pitluck S."/>
            <person name="Kyrpides N."/>
            <person name="Mavromatis K."/>
            <person name="Ivanova N."/>
            <person name="Zeytun A."/>
            <person name="Brettin T."/>
            <person name="Detter J.C."/>
            <person name="Tapia R."/>
            <person name="Han C."/>
            <person name="Land M."/>
            <person name="Hauser L."/>
            <person name="Markowitz V."/>
            <person name="Cheng J.-F."/>
            <person name="Hugenholtz P."/>
            <person name="Woyke T."/>
            <person name="Wu D."/>
            <person name="Gronow S."/>
            <person name="Wellnitz S."/>
            <person name="Brambilla E."/>
            <person name="Klenk H.-P."/>
            <person name="Eisen J.A."/>
        </authorList>
    </citation>
    <scope>NUCLEOTIDE SEQUENCE</scope>
    <source>
        <strain>P 36-108</strain>
    </source>
</reference>
<dbReference type="Proteomes" id="UP000008630">
    <property type="component" value="Chromosome"/>
</dbReference>
<organism evidence="2 3">
    <name type="scientific">Bacteroides helcogenes (strain ATCC 35417 / DSM 20613 / JCM 6297 / CCUG 15421 / P 36-108)</name>
    <dbReference type="NCBI Taxonomy" id="693979"/>
    <lineage>
        <taxon>Bacteria</taxon>
        <taxon>Pseudomonadati</taxon>
        <taxon>Bacteroidota</taxon>
        <taxon>Bacteroidia</taxon>
        <taxon>Bacteroidales</taxon>
        <taxon>Bacteroidaceae</taxon>
        <taxon>Bacteroides</taxon>
    </lineage>
</organism>
<name>E6SN67_BACT6</name>
<protein>
    <recommendedName>
        <fullName evidence="4">Lipoprotein</fullName>
    </recommendedName>
</protein>
<dbReference type="KEGG" id="bhl:Bache_2777"/>
<evidence type="ECO:0000313" key="3">
    <source>
        <dbReference type="Proteomes" id="UP000008630"/>
    </source>
</evidence>
<dbReference type="RefSeq" id="WP_013548307.1">
    <property type="nucleotide sequence ID" value="NC_014933.1"/>
</dbReference>
<dbReference type="EMBL" id="CP002352">
    <property type="protein sequence ID" value="ADV44720.1"/>
    <property type="molecule type" value="Genomic_DNA"/>
</dbReference>